<reference evidence="1" key="1">
    <citation type="journal article" date="2019" name="bioRxiv">
        <title>The Genome of the Zebra Mussel, Dreissena polymorpha: A Resource for Invasive Species Research.</title>
        <authorList>
            <person name="McCartney M.A."/>
            <person name="Auch B."/>
            <person name="Kono T."/>
            <person name="Mallez S."/>
            <person name="Zhang Y."/>
            <person name="Obille A."/>
            <person name="Becker A."/>
            <person name="Abrahante J.E."/>
            <person name="Garbe J."/>
            <person name="Badalamenti J.P."/>
            <person name="Herman A."/>
            <person name="Mangelson H."/>
            <person name="Liachko I."/>
            <person name="Sullivan S."/>
            <person name="Sone E.D."/>
            <person name="Koren S."/>
            <person name="Silverstein K.A.T."/>
            <person name="Beckman K.B."/>
            <person name="Gohl D.M."/>
        </authorList>
    </citation>
    <scope>NUCLEOTIDE SEQUENCE</scope>
    <source>
        <strain evidence="1">Duluth1</strain>
        <tissue evidence="1">Whole animal</tissue>
    </source>
</reference>
<dbReference type="GO" id="GO:0009247">
    <property type="term" value="P:glycolipid biosynthetic process"/>
    <property type="evidence" value="ECO:0007669"/>
    <property type="project" value="TreeGrafter"/>
</dbReference>
<organism evidence="1 2">
    <name type="scientific">Dreissena polymorpha</name>
    <name type="common">Zebra mussel</name>
    <name type="synonym">Mytilus polymorpha</name>
    <dbReference type="NCBI Taxonomy" id="45954"/>
    <lineage>
        <taxon>Eukaryota</taxon>
        <taxon>Metazoa</taxon>
        <taxon>Spiralia</taxon>
        <taxon>Lophotrochozoa</taxon>
        <taxon>Mollusca</taxon>
        <taxon>Bivalvia</taxon>
        <taxon>Autobranchia</taxon>
        <taxon>Heteroconchia</taxon>
        <taxon>Euheterodonta</taxon>
        <taxon>Imparidentia</taxon>
        <taxon>Neoheterodontei</taxon>
        <taxon>Myida</taxon>
        <taxon>Dreissenoidea</taxon>
        <taxon>Dreissenidae</taxon>
        <taxon>Dreissena</taxon>
    </lineage>
</organism>
<gene>
    <name evidence="1" type="ORF">DPMN_025926</name>
</gene>
<comment type="caution">
    <text evidence="1">The sequence shown here is derived from an EMBL/GenBank/DDBJ whole genome shotgun (WGS) entry which is preliminary data.</text>
</comment>
<evidence type="ECO:0008006" key="3">
    <source>
        <dbReference type="Google" id="ProtNLM"/>
    </source>
</evidence>
<evidence type="ECO:0000313" key="2">
    <source>
        <dbReference type="Proteomes" id="UP000828390"/>
    </source>
</evidence>
<dbReference type="PANTHER" id="PTHR12286">
    <property type="entry name" value="SACCHAROPINE DEHYDROGENASE-LIKE OXIDOREDUCTASE"/>
    <property type="match status" value="1"/>
</dbReference>
<reference evidence="1" key="2">
    <citation type="submission" date="2020-11" db="EMBL/GenBank/DDBJ databases">
        <authorList>
            <person name="McCartney M.A."/>
            <person name="Auch B."/>
            <person name="Kono T."/>
            <person name="Mallez S."/>
            <person name="Becker A."/>
            <person name="Gohl D.M."/>
            <person name="Silverstein K.A.T."/>
            <person name="Koren S."/>
            <person name="Bechman K.B."/>
            <person name="Herman A."/>
            <person name="Abrahante J.E."/>
            <person name="Garbe J."/>
        </authorList>
    </citation>
    <scope>NUCLEOTIDE SEQUENCE</scope>
    <source>
        <strain evidence="1">Duluth1</strain>
        <tissue evidence="1">Whole animal</tissue>
    </source>
</reference>
<dbReference type="EMBL" id="JAIWYP010000002">
    <property type="protein sequence ID" value="KAH3862951.1"/>
    <property type="molecule type" value="Genomic_DNA"/>
</dbReference>
<keyword evidence="2" id="KW-1185">Reference proteome</keyword>
<dbReference type="Proteomes" id="UP000828390">
    <property type="component" value="Unassembled WGS sequence"/>
</dbReference>
<dbReference type="PANTHER" id="PTHR12286:SF5">
    <property type="entry name" value="SACCHAROPINE DEHYDROGENASE-LIKE OXIDOREDUCTASE"/>
    <property type="match status" value="1"/>
</dbReference>
<dbReference type="AlphaFoldDB" id="A0A9D4RC39"/>
<dbReference type="GO" id="GO:0005886">
    <property type="term" value="C:plasma membrane"/>
    <property type="evidence" value="ECO:0007669"/>
    <property type="project" value="TreeGrafter"/>
</dbReference>
<dbReference type="InterPro" id="IPR051276">
    <property type="entry name" value="Saccharopine_DH-like_oxidrdct"/>
</dbReference>
<dbReference type="GO" id="GO:0005739">
    <property type="term" value="C:mitochondrion"/>
    <property type="evidence" value="ECO:0007669"/>
    <property type="project" value="TreeGrafter"/>
</dbReference>
<evidence type="ECO:0000313" key="1">
    <source>
        <dbReference type="EMBL" id="KAH3862951.1"/>
    </source>
</evidence>
<dbReference type="Gene3D" id="3.40.50.720">
    <property type="entry name" value="NAD(P)-binding Rossmann-like Domain"/>
    <property type="match status" value="1"/>
</dbReference>
<dbReference type="GO" id="GO:0005811">
    <property type="term" value="C:lipid droplet"/>
    <property type="evidence" value="ECO:0007669"/>
    <property type="project" value="TreeGrafter"/>
</dbReference>
<protein>
    <recommendedName>
        <fullName evidence="3">Saccharopine dehydrogenase NADP binding domain-containing protein</fullName>
    </recommendedName>
</protein>
<proteinExistence type="predicted"/>
<accession>A0A9D4RC39</accession>
<name>A0A9D4RC39_DREPO</name>
<sequence length="64" mass="6976">MAGRRFDLVIFGATGFTGQFVVDEVARVADEASGLKFAVAGRSMQKLQKVLQKSSQRTGETFHV</sequence>